<dbReference type="RefSeq" id="WP_167367874.1">
    <property type="nucleotide sequence ID" value="NZ_FOTK01000061.1"/>
</dbReference>
<dbReference type="STRING" id="582667.SAMN05192568_106130"/>
<dbReference type="EMBL" id="FOTK01000061">
    <property type="protein sequence ID" value="SFM82677.1"/>
    <property type="molecule type" value="Genomic_DNA"/>
</dbReference>
<feature type="signal peptide" evidence="1">
    <location>
        <begin position="1"/>
        <end position="22"/>
    </location>
</feature>
<organism evidence="2 3">
    <name type="scientific">Methylobacterium pseudosasicola</name>
    <dbReference type="NCBI Taxonomy" id="582667"/>
    <lineage>
        <taxon>Bacteria</taxon>
        <taxon>Pseudomonadati</taxon>
        <taxon>Pseudomonadota</taxon>
        <taxon>Alphaproteobacteria</taxon>
        <taxon>Hyphomicrobiales</taxon>
        <taxon>Methylobacteriaceae</taxon>
        <taxon>Methylobacterium</taxon>
    </lineage>
</organism>
<gene>
    <name evidence="2" type="ORF">SAMN05192568_106130</name>
</gene>
<proteinExistence type="predicted"/>
<keyword evidence="1" id="KW-0732">Signal</keyword>
<keyword evidence="3" id="KW-1185">Reference proteome</keyword>
<feature type="chain" id="PRO_5011739486" evidence="1">
    <location>
        <begin position="23"/>
        <end position="51"/>
    </location>
</feature>
<evidence type="ECO:0000256" key="1">
    <source>
        <dbReference type="SAM" id="SignalP"/>
    </source>
</evidence>
<dbReference type="Proteomes" id="UP000199048">
    <property type="component" value="Unassembled WGS sequence"/>
</dbReference>
<name>A0A1I4U196_9HYPH</name>
<evidence type="ECO:0000313" key="3">
    <source>
        <dbReference type="Proteomes" id="UP000199048"/>
    </source>
</evidence>
<accession>A0A1I4U196</accession>
<protein>
    <submittedName>
        <fullName evidence="2">Uncharacterized protein</fullName>
    </submittedName>
</protein>
<sequence length="51" mass="5511">MTRFLAALALACALLLSTAADARPRRRVVCAPASLEGVGKVWICARRPRQC</sequence>
<dbReference type="AlphaFoldDB" id="A0A1I4U196"/>
<reference evidence="3" key="1">
    <citation type="submission" date="2016-10" db="EMBL/GenBank/DDBJ databases">
        <authorList>
            <person name="Varghese N."/>
            <person name="Submissions S."/>
        </authorList>
    </citation>
    <scope>NUCLEOTIDE SEQUENCE [LARGE SCALE GENOMIC DNA]</scope>
    <source>
        <strain evidence="3">BL36</strain>
    </source>
</reference>
<evidence type="ECO:0000313" key="2">
    <source>
        <dbReference type="EMBL" id="SFM82677.1"/>
    </source>
</evidence>